<dbReference type="PANTHER" id="PTHR33048">
    <property type="entry name" value="PTH11-LIKE INTEGRAL MEMBRANE PROTEIN (AFU_ORTHOLOGUE AFUA_5G11245)"/>
    <property type="match status" value="1"/>
</dbReference>
<evidence type="ECO:0000256" key="1">
    <source>
        <dbReference type="ARBA" id="ARBA00004141"/>
    </source>
</evidence>
<dbReference type="GO" id="GO:0016020">
    <property type="term" value="C:membrane"/>
    <property type="evidence" value="ECO:0007669"/>
    <property type="project" value="UniProtKB-SubCell"/>
</dbReference>
<dbReference type="OrthoDB" id="444631at2759"/>
<feature type="transmembrane region" description="Helical" evidence="7">
    <location>
        <begin position="247"/>
        <end position="269"/>
    </location>
</feature>
<reference evidence="9 10" key="1">
    <citation type="submission" date="2017-06" db="EMBL/GenBank/DDBJ databases">
        <title>Ant-infecting Ophiocordyceps genomes reveal a high diversity of potential behavioral manipulation genes and a possible major role for enterotoxins.</title>
        <authorList>
            <person name="De Bekker C."/>
            <person name="Evans H.C."/>
            <person name="Brachmann A."/>
            <person name="Hughes D.P."/>
        </authorList>
    </citation>
    <scope>NUCLEOTIDE SEQUENCE [LARGE SCALE GENOMIC DNA]</scope>
    <source>
        <strain evidence="9 10">Map64</strain>
    </source>
</reference>
<keyword evidence="10" id="KW-1185">Reference proteome</keyword>
<feature type="transmembrane region" description="Helical" evidence="7">
    <location>
        <begin position="44"/>
        <end position="63"/>
    </location>
</feature>
<evidence type="ECO:0000313" key="9">
    <source>
        <dbReference type="EMBL" id="PHH67384.1"/>
    </source>
</evidence>
<evidence type="ECO:0000256" key="7">
    <source>
        <dbReference type="SAM" id="Phobius"/>
    </source>
</evidence>
<dbReference type="PANTHER" id="PTHR33048:SF92">
    <property type="entry name" value="INTEGRAL MEMBRANE PROTEIN"/>
    <property type="match status" value="1"/>
</dbReference>
<comment type="caution">
    <text evidence="9">The sequence shown here is derived from an EMBL/GenBank/DDBJ whole genome shotgun (WGS) entry which is preliminary data.</text>
</comment>
<evidence type="ECO:0000256" key="2">
    <source>
        <dbReference type="ARBA" id="ARBA00022692"/>
    </source>
</evidence>
<dbReference type="STRING" id="1399860.A0A2C5YK44"/>
<accession>A0A2C5YK44</accession>
<evidence type="ECO:0000256" key="4">
    <source>
        <dbReference type="ARBA" id="ARBA00023136"/>
    </source>
</evidence>
<dbReference type="InterPro" id="IPR052337">
    <property type="entry name" value="SAT4-like"/>
</dbReference>
<sequence length="464" mass="51677">MDGLKGLNWTLIDEMANALTPEERAQGVWRIRNASKITMSDFKVAIGILFGIASLAFAGRLAIRLISRRRMLLDDVLLIISYLSLTASTAIFYKRAWITYLVMALMRSDMVASLIASQQIADVFIQMNWSFSYITFLWTAIFMEKLCYLAFFHTLLRCMPRGILRYYWVSVIFTIVAWIYMVLQQLITCPYFGASSTKCFPKLPISDSVLSFTFWTGPILDAITDIAIISIPIIVVGKSQMSLATKIGYCVFLCLSLFMLACSITRAAGTYYQNSLDTPWQVFWLHAEACVGVLMASITVYRSVLVGTHTSPQGFLLFMNKLAKLREQPKEHPESKPLTVRGRFGRFLLSKIPNAAFTGLYTMFGMGNNADGLTTGTNLTTQGAESGYHDYLRGLEPRDRTRAPDAPCASGTTVSTAESNTRKPSKQPSPPGSLTAAILRFLLPRSQMPILQHRSIGTGREAGL</sequence>
<dbReference type="AlphaFoldDB" id="A0A2C5YK44"/>
<protein>
    <recommendedName>
        <fullName evidence="8">Rhodopsin domain-containing protein</fullName>
    </recommendedName>
</protein>
<keyword evidence="3 7" id="KW-1133">Transmembrane helix</keyword>
<feature type="transmembrane region" description="Helical" evidence="7">
    <location>
        <begin position="281"/>
        <end position="301"/>
    </location>
</feature>
<organism evidence="9 10">
    <name type="scientific">Ophiocordyceps australis</name>
    <dbReference type="NCBI Taxonomy" id="1399860"/>
    <lineage>
        <taxon>Eukaryota</taxon>
        <taxon>Fungi</taxon>
        <taxon>Dikarya</taxon>
        <taxon>Ascomycota</taxon>
        <taxon>Pezizomycotina</taxon>
        <taxon>Sordariomycetes</taxon>
        <taxon>Hypocreomycetidae</taxon>
        <taxon>Hypocreales</taxon>
        <taxon>Ophiocordycipitaceae</taxon>
        <taxon>Ophiocordyceps</taxon>
    </lineage>
</organism>
<feature type="transmembrane region" description="Helical" evidence="7">
    <location>
        <begin position="75"/>
        <end position="93"/>
    </location>
</feature>
<feature type="compositionally biased region" description="Polar residues" evidence="6">
    <location>
        <begin position="410"/>
        <end position="419"/>
    </location>
</feature>
<comment type="subcellular location">
    <subcellularLocation>
        <location evidence="1">Membrane</location>
        <topology evidence="1">Multi-pass membrane protein</topology>
    </subcellularLocation>
</comment>
<evidence type="ECO:0000259" key="8">
    <source>
        <dbReference type="Pfam" id="PF20684"/>
    </source>
</evidence>
<evidence type="ECO:0000313" key="10">
    <source>
        <dbReference type="Proteomes" id="UP000226192"/>
    </source>
</evidence>
<feature type="transmembrane region" description="Helical" evidence="7">
    <location>
        <begin position="212"/>
        <end position="235"/>
    </location>
</feature>
<dbReference type="InterPro" id="IPR049326">
    <property type="entry name" value="Rhodopsin_dom_fungi"/>
</dbReference>
<gene>
    <name evidence="9" type="ORF">CDD81_153</name>
</gene>
<feature type="transmembrane region" description="Helical" evidence="7">
    <location>
        <begin position="164"/>
        <end position="183"/>
    </location>
</feature>
<comment type="similarity">
    <text evidence="5">Belongs to the SAT4 family.</text>
</comment>
<name>A0A2C5YK44_9HYPO</name>
<feature type="transmembrane region" description="Helical" evidence="7">
    <location>
        <begin position="131"/>
        <end position="152"/>
    </location>
</feature>
<proteinExistence type="inferred from homology"/>
<dbReference type="EMBL" id="NJET01000001">
    <property type="protein sequence ID" value="PHH67384.1"/>
    <property type="molecule type" value="Genomic_DNA"/>
</dbReference>
<keyword evidence="4 7" id="KW-0472">Membrane</keyword>
<feature type="region of interest" description="Disordered" evidence="6">
    <location>
        <begin position="397"/>
        <end position="433"/>
    </location>
</feature>
<keyword evidence="2 7" id="KW-0812">Transmembrane</keyword>
<evidence type="ECO:0000256" key="5">
    <source>
        <dbReference type="ARBA" id="ARBA00038359"/>
    </source>
</evidence>
<evidence type="ECO:0000256" key="6">
    <source>
        <dbReference type="SAM" id="MobiDB-lite"/>
    </source>
</evidence>
<evidence type="ECO:0000256" key="3">
    <source>
        <dbReference type="ARBA" id="ARBA00022989"/>
    </source>
</evidence>
<dbReference type="Pfam" id="PF20684">
    <property type="entry name" value="Fung_rhodopsin"/>
    <property type="match status" value="1"/>
</dbReference>
<dbReference type="Proteomes" id="UP000226192">
    <property type="component" value="Unassembled WGS sequence"/>
</dbReference>
<feature type="domain" description="Rhodopsin" evidence="8">
    <location>
        <begin position="60"/>
        <end position="305"/>
    </location>
</feature>